<protein>
    <submittedName>
        <fullName evidence="1">Uncharacterized protein</fullName>
    </submittedName>
</protein>
<dbReference type="Proteomes" id="UP000800038">
    <property type="component" value="Unassembled WGS sequence"/>
</dbReference>
<name>A0A6A5SCX4_9PLEO</name>
<reference evidence="1" key="1">
    <citation type="journal article" date="2020" name="Stud. Mycol.">
        <title>101 Dothideomycetes genomes: a test case for predicting lifestyles and emergence of pathogens.</title>
        <authorList>
            <person name="Haridas S."/>
            <person name="Albert R."/>
            <person name="Binder M."/>
            <person name="Bloem J."/>
            <person name="Labutti K."/>
            <person name="Salamov A."/>
            <person name="Andreopoulos B."/>
            <person name="Baker S."/>
            <person name="Barry K."/>
            <person name="Bills G."/>
            <person name="Bluhm B."/>
            <person name="Cannon C."/>
            <person name="Castanera R."/>
            <person name="Culley D."/>
            <person name="Daum C."/>
            <person name="Ezra D."/>
            <person name="Gonzalez J."/>
            <person name="Henrissat B."/>
            <person name="Kuo A."/>
            <person name="Liang C."/>
            <person name="Lipzen A."/>
            <person name="Lutzoni F."/>
            <person name="Magnuson J."/>
            <person name="Mondo S."/>
            <person name="Nolan M."/>
            <person name="Ohm R."/>
            <person name="Pangilinan J."/>
            <person name="Park H.-J."/>
            <person name="Ramirez L."/>
            <person name="Alfaro M."/>
            <person name="Sun H."/>
            <person name="Tritt A."/>
            <person name="Yoshinaga Y."/>
            <person name="Zwiers L.-H."/>
            <person name="Turgeon B."/>
            <person name="Goodwin S."/>
            <person name="Spatafora J."/>
            <person name="Crous P."/>
            <person name="Grigoriev I."/>
        </authorList>
    </citation>
    <scope>NUCLEOTIDE SEQUENCE</scope>
    <source>
        <strain evidence="1">CBS 161.51</strain>
    </source>
</reference>
<evidence type="ECO:0000313" key="1">
    <source>
        <dbReference type="EMBL" id="KAF1937762.1"/>
    </source>
</evidence>
<keyword evidence="2" id="KW-1185">Reference proteome</keyword>
<dbReference type="AlphaFoldDB" id="A0A6A5SCX4"/>
<evidence type="ECO:0000313" key="2">
    <source>
        <dbReference type="Proteomes" id="UP000800038"/>
    </source>
</evidence>
<accession>A0A6A5SCX4</accession>
<organism evidence="1 2">
    <name type="scientific">Clathrospora elynae</name>
    <dbReference type="NCBI Taxonomy" id="706981"/>
    <lineage>
        <taxon>Eukaryota</taxon>
        <taxon>Fungi</taxon>
        <taxon>Dikarya</taxon>
        <taxon>Ascomycota</taxon>
        <taxon>Pezizomycotina</taxon>
        <taxon>Dothideomycetes</taxon>
        <taxon>Pleosporomycetidae</taxon>
        <taxon>Pleosporales</taxon>
        <taxon>Diademaceae</taxon>
        <taxon>Clathrospora</taxon>
    </lineage>
</organism>
<gene>
    <name evidence="1" type="ORF">EJ02DRAFT_458445</name>
</gene>
<proteinExistence type="predicted"/>
<dbReference type="EMBL" id="ML976126">
    <property type="protein sequence ID" value="KAF1937762.1"/>
    <property type="molecule type" value="Genomic_DNA"/>
</dbReference>
<sequence>MCCTRTAERETYTPHTERMCIIHVTRLKWTLDINAITAALLLDTAPLSAPDNTQTAWCRAIADRMKQDTGDSGEWDDEDESE</sequence>